<dbReference type="Gene3D" id="1.10.10.2840">
    <property type="entry name" value="PucR C-terminal helix-turn-helix domain"/>
    <property type="match status" value="1"/>
</dbReference>
<gene>
    <name evidence="5" type="ORF">HF526_00915</name>
</gene>
<sequence>MLPDVTPAEVRAPAAGPGQVRPVSPATLRRLELAAGGLASACLAAMEERQPWFDRLSADQRAGVLLVTQTGVSNFVAWLAEPAETIRLTAEAFRIAPRDLARRLSLRQTVELVRIATDVFEQRLPPLAADEAEHRVLAEAVLRFGREIAFAAATVYAGAAEARGAWDARLEALVVDGVVRGDADDALVSRAAALGWDPAAAVRVLVGSPPVDNPPEQLGELRRHAVRIGRSVLVGVQGSRLVVLLSEQRPDRTRTDPPADHDPHPIGRLVDDFGPGPVVVGPVTANLASAHASARDALAGLRAAPGWPEAPRPVAAEDLLPERAMSGDPEAHRQLVEGVVAPLAAAGGELLRTLAAYLEGGSALEACARALFVHPNTVRYRLRRVSELTGRTPTDPRDALVLRTALMAGRLAAAARPDTPAETL</sequence>
<comment type="similarity">
    <text evidence="1">Belongs to the CdaR family.</text>
</comment>
<evidence type="ECO:0000256" key="2">
    <source>
        <dbReference type="SAM" id="MobiDB-lite"/>
    </source>
</evidence>
<dbReference type="InterPro" id="IPR042070">
    <property type="entry name" value="PucR_C-HTH_sf"/>
</dbReference>
<evidence type="ECO:0000256" key="1">
    <source>
        <dbReference type="ARBA" id="ARBA00006754"/>
    </source>
</evidence>
<dbReference type="Pfam" id="PF13556">
    <property type="entry name" value="HTH_30"/>
    <property type="match status" value="1"/>
</dbReference>
<evidence type="ECO:0000313" key="6">
    <source>
        <dbReference type="Proteomes" id="UP000820669"/>
    </source>
</evidence>
<reference evidence="5 6" key="1">
    <citation type="submission" date="2020-04" db="EMBL/GenBank/DDBJ databases">
        <authorList>
            <person name="Klaysubun C."/>
            <person name="Duangmal K."/>
            <person name="Lipun K."/>
        </authorList>
    </citation>
    <scope>NUCLEOTIDE SEQUENCE [LARGE SCALE GENOMIC DNA]</scope>
    <source>
        <strain evidence="5 6">K10HN5</strain>
    </source>
</reference>
<protein>
    <submittedName>
        <fullName evidence="5">PucR family transcriptional regulator</fullName>
    </submittedName>
</protein>
<dbReference type="Proteomes" id="UP000820669">
    <property type="component" value="Unassembled WGS sequence"/>
</dbReference>
<feature type="domain" description="PucR C-terminal helix-turn-helix" evidence="3">
    <location>
        <begin position="350"/>
        <end position="408"/>
    </location>
</feature>
<accession>A0ABX1S4Q2</accession>
<comment type="caution">
    <text evidence="5">The sequence shown here is derived from an EMBL/GenBank/DDBJ whole genome shotgun (WGS) entry which is preliminary data.</text>
</comment>
<feature type="domain" description="CdaR GGDEF-like" evidence="4">
    <location>
        <begin position="181"/>
        <end position="303"/>
    </location>
</feature>
<proteinExistence type="inferred from homology"/>
<evidence type="ECO:0000259" key="3">
    <source>
        <dbReference type="Pfam" id="PF13556"/>
    </source>
</evidence>
<dbReference type="PANTHER" id="PTHR33744:SF7">
    <property type="entry name" value="PUCR FAMILY TRANSCRIPTIONAL REGULATOR"/>
    <property type="match status" value="1"/>
</dbReference>
<dbReference type="InterPro" id="IPR025736">
    <property type="entry name" value="PucR_C-HTH_dom"/>
</dbReference>
<dbReference type="InterPro" id="IPR051448">
    <property type="entry name" value="CdaR-like_regulators"/>
</dbReference>
<evidence type="ECO:0000259" key="4">
    <source>
        <dbReference type="Pfam" id="PF17853"/>
    </source>
</evidence>
<dbReference type="PANTHER" id="PTHR33744">
    <property type="entry name" value="CARBOHYDRATE DIACID REGULATOR"/>
    <property type="match status" value="1"/>
</dbReference>
<dbReference type="EMBL" id="JAAXLA010000001">
    <property type="protein sequence ID" value="NMH95894.1"/>
    <property type="molecule type" value="Genomic_DNA"/>
</dbReference>
<dbReference type="InterPro" id="IPR041522">
    <property type="entry name" value="CdaR_GGDEF"/>
</dbReference>
<feature type="region of interest" description="Disordered" evidence="2">
    <location>
        <begin position="1"/>
        <end position="21"/>
    </location>
</feature>
<name>A0ABX1S4Q2_9PSEU</name>
<dbReference type="Pfam" id="PF17853">
    <property type="entry name" value="GGDEF_2"/>
    <property type="match status" value="1"/>
</dbReference>
<organism evidence="5 6">
    <name type="scientific">Pseudonocardia acidicola</name>
    <dbReference type="NCBI Taxonomy" id="2724939"/>
    <lineage>
        <taxon>Bacteria</taxon>
        <taxon>Bacillati</taxon>
        <taxon>Actinomycetota</taxon>
        <taxon>Actinomycetes</taxon>
        <taxon>Pseudonocardiales</taxon>
        <taxon>Pseudonocardiaceae</taxon>
        <taxon>Pseudonocardia</taxon>
    </lineage>
</organism>
<evidence type="ECO:0000313" key="5">
    <source>
        <dbReference type="EMBL" id="NMH95894.1"/>
    </source>
</evidence>
<keyword evidence="6" id="KW-1185">Reference proteome</keyword>